<accession>A0A4Y2QRH3</accession>
<feature type="region of interest" description="Disordered" evidence="1">
    <location>
        <begin position="1"/>
        <end position="54"/>
    </location>
</feature>
<dbReference type="AlphaFoldDB" id="A0A4Y2QRH3"/>
<sequence length="89" mass="9144">MISPLPSSSSPHSGGGGRPLAGNGWGQVAGSAGPNPSGVPERGSDGAIASPTHGGHHLLRLHFRKNGSALLLPLLYSFHKGEFPPHYFV</sequence>
<keyword evidence="3" id="KW-1185">Reference proteome</keyword>
<evidence type="ECO:0000256" key="1">
    <source>
        <dbReference type="SAM" id="MobiDB-lite"/>
    </source>
</evidence>
<reference evidence="2 3" key="1">
    <citation type="journal article" date="2019" name="Sci. Rep.">
        <title>Orb-weaving spider Araneus ventricosus genome elucidates the spidroin gene catalogue.</title>
        <authorList>
            <person name="Kono N."/>
            <person name="Nakamura H."/>
            <person name="Ohtoshi R."/>
            <person name="Moran D.A.P."/>
            <person name="Shinohara A."/>
            <person name="Yoshida Y."/>
            <person name="Fujiwara M."/>
            <person name="Mori M."/>
            <person name="Tomita M."/>
            <person name="Arakawa K."/>
        </authorList>
    </citation>
    <scope>NUCLEOTIDE SEQUENCE [LARGE SCALE GENOMIC DNA]</scope>
</reference>
<feature type="compositionally biased region" description="Low complexity" evidence="1">
    <location>
        <begin position="1"/>
        <end position="12"/>
    </location>
</feature>
<evidence type="ECO:0000313" key="3">
    <source>
        <dbReference type="Proteomes" id="UP000499080"/>
    </source>
</evidence>
<dbReference type="EMBL" id="BGPR01014563">
    <property type="protein sequence ID" value="GBN65779.1"/>
    <property type="molecule type" value="Genomic_DNA"/>
</dbReference>
<organism evidence="2 3">
    <name type="scientific">Araneus ventricosus</name>
    <name type="common">Orbweaver spider</name>
    <name type="synonym">Epeira ventricosa</name>
    <dbReference type="NCBI Taxonomy" id="182803"/>
    <lineage>
        <taxon>Eukaryota</taxon>
        <taxon>Metazoa</taxon>
        <taxon>Ecdysozoa</taxon>
        <taxon>Arthropoda</taxon>
        <taxon>Chelicerata</taxon>
        <taxon>Arachnida</taxon>
        <taxon>Araneae</taxon>
        <taxon>Araneomorphae</taxon>
        <taxon>Entelegynae</taxon>
        <taxon>Araneoidea</taxon>
        <taxon>Araneidae</taxon>
        <taxon>Araneus</taxon>
    </lineage>
</organism>
<evidence type="ECO:0000313" key="2">
    <source>
        <dbReference type="EMBL" id="GBN65779.1"/>
    </source>
</evidence>
<proteinExistence type="predicted"/>
<dbReference type="Proteomes" id="UP000499080">
    <property type="component" value="Unassembled WGS sequence"/>
</dbReference>
<comment type="caution">
    <text evidence="2">The sequence shown here is derived from an EMBL/GenBank/DDBJ whole genome shotgun (WGS) entry which is preliminary data.</text>
</comment>
<feature type="compositionally biased region" description="Gly residues" evidence="1">
    <location>
        <begin position="13"/>
        <end position="27"/>
    </location>
</feature>
<protein>
    <submittedName>
        <fullName evidence="2">Uncharacterized protein</fullName>
    </submittedName>
</protein>
<gene>
    <name evidence="2" type="ORF">AVEN_17837_1</name>
</gene>
<name>A0A4Y2QRH3_ARAVE</name>